<comment type="caution">
    <text evidence="1">The sequence shown here is derived from an EMBL/GenBank/DDBJ whole genome shotgun (WGS) entry which is preliminary data.</text>
</comment>
<reference evidence="1 2" key="1">
    <citation type="submission" date="2024-01" db="EMBL/GenBank/DDBJ databases">
        <title>The genomes of 5 underutilized Papilionoideae crops provide insights into root nodulation and disease resistanc.</title>
        <authorList>
            <person name="Yuan L."/>
        </authorList>
    </citation>
    <scope>NUCLEOTIDE SEQUENCE [LARGE SCALE GENOMIC DNA]</scope>
    <source>
        <strain evidence="1">ZHUSHIDOU_FW_LH</strain>
        <tissue evidence="1">Leaf</tissue>
    </source>
</reference>
<evidence type="ECO:0000313" key="2">
    <source>
        <dbReference type="Proteomes" id="UP001372338"/>
    </source>
</evidence>
<dbReference type="AlphaFoldDB" id="A0AAN9FSK9"/>
<proteinExistence type="predicted"/>
<sequence length="133" mass="15485">MHMLQLHFAHGLTQIREKGNGSWFMAHHNRNFEAVDTISHFSTMISLIKTRFSPSFLVRGIVSQIFKDKFEGSWIYWGDVPKDVKDEWFDEFNVLFKWLPKDEDNIIKSFNSKGSTSLKNALHKVRTGEGEHG</sequence>
<dbReference type="Proteomes" id="UP001372338">
    <property type="component" value="Unassembled WGS sequence"/>
</dbReference>
<dbReference type="EMBL" id="JAYWIO010000002">
    <property type="protein sequence ID" value="KAK7281894.1"/>
    <property type="molecule type" value="Genomic_DNA"/>
</dbReference>
<evidence type="ECO:0000313" key="1">
    <source>
        <dbReference type="EMBL" id="KAK7281894.1"/>
    </source>
</evidence>
<gene>
    <name evidence="1" type="ORF">RIF29_10251</name>
</gene>
<keyword evidence="2" id="KW-1185">Reference proteome</keyword>
<accession>A0AAN9FSK9</accession>
<organism evidence="1 2">
    <name type="scientific">Crotalaria pallida</name>
    <name type="common">Smooth rattlebox</name>
    <name type="synonym">Crotalaria striata</name>
    <dbReference type="NCBI Taxonomy" id="3830"/>
    <lineage>
        <taxon>Eukaryota</taxon>
        <taxon>Viridiplantae</taxon>
        <taxon>Streptophyta</taxon>
        <taxon>Embryophyta</taxon>
        <taxon>Tracheophyta</taxon>
        <taxon>Spermatophyta</taxon>
        <taxon>Magnoliopsida</taxon>
        <taxon>eudicotyledons</taxon>
        <taxon>Gunneridae</taxon>
        <taxon>Pentapetalae</taxon>
        <taxon>rosids</taxon>
        <taxon>fabids</taxon>
        <taxon>Fabales</taxon>
        <taxon>Fabaceae</taxon>
        <taxon>Papilionoideae</taxon>
        <taxon>50 kb inversion clade</taxon>
        <taxon>genistoids sensu lato</taxon>
        <taxon>core genistoids</taxon>
        <taxon>Crotalarieae</taxon>
        <taxon>Crotalaria</taxon>
    </lineage>
</organism>
<name>A0AAN9FSK9_CROPI</name>
<protein>
    <submittedName>
        <fullName evidence="1">Uncharacterized protein</fullName>
    </submittedName>
</protein>